<feature type="region of interest" description="Disordered" evidence="4">
    <location>
        <begin position="1229"/>
        <end position="1280"/>
    </location>
</feature>
<comment type="similarity">
    <text evidence="1">Belongs to the eukaryotic initiation factor 4G family.</text>
</comment>
<dbReference type="GO" id="GO:0007140">
    <property type="term" value="P:male meiotic nuclear division"/>
    <property type="evidence" value="ECO:0007669"/>
    <property type="project" value="EnsemblMetazoa"/>
</dbReference>
<dbReference type="HOGENOM" id="CLU_232923_0_0_1"/>
<dbReference type="SUPFAM" id="SSF48371">
    <property type="entry name" value="ARM repeat"/>
    <property type="match status" value="2"/>
</dbReference>
<feature type="compositionally biased region" description="Polar residues" evidence="4">
    <location>
        <begin position="322"/>
        <end position="331"/>
    </location>
</feature>
<feature type="region of interest" description="Disordered" evidence="4">
    <location>
        <begin position="1117"/>
        <end position="1169"/>
    </location>
</feature>
<feature type="compositionally biased region" description="Gly residues" evidence="4">
    <location>
        <begin position="1"/>
        <end position="11"/>
    </location>
</feature>
<feature type="compositionally biased region" description="Low complexity" evidence="4">
    <location>
        <begin position="262"/>
        <end position="282"/>
    </location>
</feature>
<feature type="compositionally biased region" description="Gly residues" evidence="4">
    <location>
        <begin position="1252"/>
        <end position="1276"/>
    </location>
</feature>
<gene>
    <name evidence="6" type="primary">Dana\GF18734</name>
    <name evidence="6" type="synonym">dana_GLEANR_19991</name>
    <name evidence="6" type="ORF">GF18734</name>
</gene>
<evidence type="ECO:0000256" key="4">
    <source>
        <dbReference type="SAM" id="MobiDB-lite"/>
    </source>
</evidence>
<dbReference type="GO" id="GO:0003743">
    <property type="term" value="F:translation initiation factor activity"/>
    <property type="evidence" value="ECO:0007669"/>
    <property type="project" value="UniProtKB-KW"/>
</dbReference>
<keyword evidence="3" id="KW-0648">Protein biosynthesis</keyword>
<feature type="compositionally biased region" description="Low complexity" evidence="4">
    <location>
        <begin position="12"/>
        <end position="24"/>
    </location>
</feature>
<feature type="compositionally biased region" description="Basic residues" evidence="4">
    <location>
        <begin position="1622"/>
        <end position="1637"/>
    </location>
</feature>
<dbReference type="eggNOG" id="KOG0401">
    <property type="taxonomic scope" value="Eukaryota"/>
</dbReference>
<dbReference type="Pfam" id="PF02847">
    <property type="entry name" value="MA3"/>
    <property type="match status" value="1"/>
</dbReference>
<dbReference type="PANTHER" id="PTHR23253">
    <property type="entry name" value="EUKARYOTIC TRANSLATION INITIATION FACTOR 4 GAMMA"/>
    <property type="match status" value="1"/>
</dbReference>
<feature type="region of interest" description="Disordered" evidence="4">
    <location>
        <begin position="808"/>
        <end position="954"/>
    </location>
</feature>
<dbReference type="GO" id="GO:0016281">
    <property type="term" value="C:eukaryotic translation initiation factor 4F complex"/>
    <property type="evidence" value="ECO:0007669"/>
    <property type="project" value="TreeGrafter"/>
</dbReference>
<dbReference type="Gene3D" id="1.25.40.180">
    <property type="match status" value="3"/>
</dbReference>
<dbReference type="PANTHER" id="PTHR23253:SF78">
    <property type="entry name" value="EUKARYOTIC TRANSLATION INITIATION FACTOR 4G1, ISOFORM B-RELATED"/>
    <property type="match status" value="1"/>
</dbReference>
<dbReference type="InParanoid" id="B3LXQ2"/>
<dbReference type="EMBL" id="CH902617">
    <property type="protein sequence ID" value="EDV43946.2"/>
    <property type="molecule type" value="Genomic_DNA"/>
</dbReference>
<dbReference type="GO" id="GO:0003729">
    <property type="term" value="F:mRNA binding"/>
    <property type="evidence" value="ECO:0007669"/>
    <property type="project" value="TreeGrafter"/>
</dbReference>
<feature type="region of interest" description="Disordered" evidence="4">
    <location>
        <begin position="690"/>
        <end position="774"/>
    </location>
</feature>
<dbReference type="SMART" id="SM00544">
    <property type="entry name" value="MA3"/>
    <property type="match status" value="1"/>
</dbReference>
<protein>
    <recommendedName>
        <fullName evidence="5">MI domain-containing protein</fullName>
    </recommendedName>
</protein>
<feature type="compositionally biased region" description="Basic and acidic residues" evidence="4">
    <location>
        <begin position="978"/>
        <end position="996"/>
    </location>
</feature>
<feature type="region of interest" description="Disordered" evidence="4">
    <location>
        <begin position="249"/>
        <end position="282"/>
    </location>
</feature>
<sequence>MFLQTGGGGKGTRQQSTHQQNHNHQAPHHQTAHSHHHHLQQQQSQQQAHALFVPNHTGLHHHQQQQLLQQHHQQQAQQQAAAAAAAQQHQQQLHQQLQQQQQQQVQQQQQQQVQAQPHPQSVIFYQPPSYTSHSAAAGNSNAGGGGAALQLSAAAIINSLRHPHSGAGGAGGHHHGGSFATTTGANLTRALSNPTLPPHFPQSAGLAAGAAPGATYISTTYIPFNPTSQLMGMQPTVVYTPNGAAGAPTTFYATAPQPPPQQKQLPPNSQQPGGPPGGAAAAGQAPIAYFVGPTPANTGTVGNNVATGGTSVRGNMRGGQRATATPQHISTPPNFFTTYAAMAPANAPRPAPTAVAPMMNSRNGPLNGPAAFHLQPNFMPGLTLGSPAAMAAAPMLAPAGMAAPTPQPPGGLHTYAQHLQNTSATALAGVQNVAGVQAVPTGFSATSLTNAPVGGAPQMGAGGDKVRRHAIPIIHPDTKENVLDPKSSVFIKKDSNSTLIPSTGLDSDSNSTLCLYQAPVLIDSTSASSLLSGALVDQQMQTLAVKAPDVPLSQPASAEKLPGILFGSDTAADPDDGTANPVIPTTDKDQISVIVKDILAHSGNTEEHLSFWQYSDVDNATDSHVSLPLVHKELNLPEAIDAGPQPVLFQEPPKKQRPKSANKQSTATPTSIANDVAEAAASGCSGISILPRSQPMLTPSSPVSSPAPRPATQKPTKSIATTAVPAPAGSPSRKTSTTTSSGASSSAASTPTHQPRTQQQQQEPAKQQQVSGTVVHASGPGARAYTAASPAPPARVSAAVNLLAGTAIPANTTNNSNNTNPNNTGNKKQRKAQKRAKELEKKKQKSTITNTTGIQNQNNNGKGNGNGNGSVGPAENNANTNNNISAPNSTTTQNATVTGKAAAAEAAPEATTKQVTTQPTTDKLSATSNNPSVSSSLRDNQTQQPQPLPNAKEQMTCINNNNDEDLIDEADAESDVESDSKEDSMSHSTENKTEKHMATDEIVAKFLQKGSANTTATFSESQLQFLNSSSSVCEEDDPIPSAKPSSVSVALSEDNSLGELKFGDFSEETRHDTGFICSSTWSSSTLSKAAEDASSLSSKSTDNVDCAPQIAKAPIVAEKSAGSKKSSPLHQVASKGSSSGSPKPKQQPKTKSKSPSPTPKPNPERNYRYSIEKLRELSKLSDSRKPPMVPCQKGDCISQLFVSRQQQQQHHGHGQHIQQYQHMNFNESLDYVPGKRGRGHGANKKHHDGHQQMGGSGGMGNMGGGGGGSGGSGGGLSNSNQRHMDIIRVQLSLKEEIKLSECENAWQPETLRRMSMATGQDEDNDVEGVIKKVRGILNKLTPDNFEVLLKEMSSIKMDNEAKMTNVMLLIFEKTISEPNFAPTYARFCKVLFHEIKAENKSLFTSSLITRIQHEFESNVNDANAKAKKLQPTMDRINQCTDAAKKAELRSEMEDLEYQFRRRAWGTVRFIGELFKLQSLTSDRVLNCVESLLEHGCEEKLEYMCKLLTTVGHLLEAALPEQYLLRDRIEKIFRRIQDIVNRSRGTSHRQQAHIKISSRVRFMMQDVLDLRLRNWDQPAGGNQSQGGRNQRHKQHDDSKDQQHHSTGGNRGVNQHQQQMHHQTQQKHHHHNQQHHHGQQHGDDRGGGGGNYFMQKMPKQQQHENQTLSIDPSKLRFSSSSLSSEDTPAKLGNSSNYQWRNASNRPVGSTPANNPPPPTSLLKRLPTPGQNFSYSPYQQPSSSIGASQPPASGNRSHAGEQQNSSDNGFDTKQCQELITKLVEEALNTRDWQAEVLPIWRSHNGKQQAKALHYLLMDYLHRSTVKRQQRQASATVFSYLMSKDAVDKATFGQAYTRFGEDFPDLLVDVPNGWGYVFEFLGPLLHSGRLSLKDIWQRRWLENPSFTERFVFAFVNYFVQEFGAAYARKLWHNEYKLDRGQMFWSDGRKYRDFVQAHSFYFLDNGPAQQQQSQGKSKGPTAIRSPVEHVERIRYLLGLSCDMAIDYINTNVAINANFVRQLTKFLCCDFALTVMTNTHNKKQPLQLNTESFRSRCTPLLRLCIDAQEALEIACIDEAVDSLQQHFMAEFEDEMAAGETICSTFSVLYDSEVIPKESFDKWYKLEIEHSSAYRRPFIDKLRGFIEEM</sequence>
<keyword evidence="2" id="KW-0396">Initiation factor</keyword>
<feature type="compositionally biased region" description="Polar residues" evidence="4">
    <location>
        <begin position="1603"/>
        <end position="1612"/>
    </location>
</feature>
<feature type="compositionally biased region" description="Low complexity" evidence="4">
    <location>
        <begin position="811"/>
        <end position="826"/>
    </location>
</feature>
<dbReference type="InterPro" id="IPR003890">
    <property type="entry name" value="MIF4G-like_typ-3"/>
</dbReference>
<dbReference type="PROSITE" id="PS51366">
    <property type="entry name" value="MI"/>
    <property type="match status" value="1"/>
</dbReference>
<name>B3LXQ2_DROAN</name>
<dbReference type="Pfam" id="PF02854">
    <property type="entry name" value="MIF4G"/>
    <property type="match status" value="1"/>
</dbReference>
<feature type="compositionally biased region" description="Low complexity" evidence="4">
    <location>
        <begin position="847"/>
        <end position="861"/>
    </location>
</feature>
<evidence type="ECO:0000256" key="2">
    <source>
        <dbReference type="ARBA" id="ARBA00022540"/>
    </source>
</evidence>
<keyword evidence="7" id="KW-1185">Reference proteome</keyword>
<evidence type="ECO:0000313" key="6">
    <source>
        <dbReference type="EMBL" id="EDV43946.2"/>
    </source>
</evidence>
<feature type="compositionally biased region" description="Low complexity" evidence="4">
    <location>
        <begin position="40"/>
        <end position="50"/>
    </location>
</feature>
<feature type="region of interest" description="Disordered" evidence="4">
    <location>
        <begin position="971"/>
        <end position="996"/>
    </location>
</feature>
<dbReference type="Proteomes" id="UP000007801">
    <property type="component" value="Unassembled WGS sequence"/>
</dbReference>
<organism evidence="6 7">
    <name type="scientific">Drosophila ananassae</name>
    <name type="common">Fruit fly</name>
    <dbReference type="NCBI Taxonomy" id="7217"/>
    <lineage>
        <taxon>Eukaryota</taxon>
        <taxon>Metazoa</taxon>
        <taxon>Ecdysozoa</taxon>
        <taxon>Arthropoda</taxon>
        <taxon>Hexapoda</taxon>
        <taxon>Insecta</taxon>
        <taxon>Pterygota</taxon>
        <taxon>Neoptera</taxon>
        <taxon>Endopterygota</taxon>
        <taxon>Diptera</taxon>
        <taxon>Brachycera</taxon>
        <taxon>Muscomorpha</taxon>
        <taxon>Ephydroidea</taxon>
        <taxon>Drosophilidae</taxon>
        <taxon>Drosophila</taxon>
        <taxon>Sophophora</taxon>
    </lineage>
</organism>
<feature type="region of interest" description="Disordered" evidence="4">
    <location>
        <begin position="643"/>
        <end position="670"/>
    </location>
</feature>
<feature type="compositionally biased region" description="Basic residues" evidence="4">
    <location>
        <begin position="25"/>
        <end position="39"/>
    </location>
</feature>
<feature type="compositionally biased region" description="Basic residues" evidence="4">
    <location>
        <begin position="1235"/>
        <end position="1248"/>
    </location>
</feature>
<feature type="region of interest" description="Disordered" evidence="4">
    <location>
        <begin position="1"/>
        <end position="87"/>
    </location>
</feature>
<dbReference type="GO" id="GO:0007283">
    <property type="term" value="P:spermatogenesis"/>
    <property type="evidence" value="ECO:0007669"/>
    <property type="project" value="EnsemblMetazoa"/>
</dbReference>
<dbReference type="SMART" id="SM00543">
    <property type="entry name" value="MIF4G"/>
    <property type="match status" value="1"/>
</dbReference>
<feature type="region of interest" description="Disordered" evidence="4">
    <location>
        <begin position="310"/>
        <end position="331"/>
    </location>
</feature>
<evidence type="ECO:0000313" key="7">
    <source>
        <dbReference type="Proteomes" id="UP000007801"/>
    </source>
</evidence>
<feature type="compositionally biased region" description="Low complexity" evidence="4">
    <location>
        <begin position="1731"/>
        <end position="1741"/>
    </location>
</feature>
<proteinExistence type="inferred from homology"/>
<feature type="compositionally biased region" description="Polar residues" evidence="4">
    <location>
        <begin position="1742"/>
        <end position="1767"/>
    </location>
</feature>
<feature type="domain" description="MI" evidence="5">
    <location>
        <begin position="1771"/>
        <end position="1896"/>
    </location>
</feature>
<feature type="compositionally biased region" description="Polar residues" evidence="4">
    <location>
        <begin position="1690"/>
        <end position="1705"/>
    </location>
</feature>
<evidence type="ECO:0000259" key="5">
    <source>
        <dbReference type="PROSITE" id="PS51366"/>
    </source>
</evidence>
<feature type="compositionally biased region" description="Low complexity" evidence="4">
    <location>
        <begin position="64"/>
        <end position="87"/>
    </location>
</feature>
<feature type="compositionally biased region" description="Basic and acidic residues" evidence="4">
    <location>
        <begin position="1593"/>
        <end position="1602"/>
    </location>
</feature>
<dbReference type="FunCoup" id="B3LXQ2">
    <property type="interactions" value="27"/>
</dbReference>
<feature type="compositionally biased region" description="Low complexity" evidence="4">
    <location>
        <begin position="1134"/>
        <end position="1145"/>
    </location>
</feature>
<evidence type="ECO:0000256" key="3">
    <source>
        <dbReference type="ARBA" id="ARBA00022917"/>
    </source>
</evidence>
<feature type="compositionally biased region" description="Polar residues" evidence="4">
    <location>
        <begin position="1656"/>
        <end position="1668"/>
    </location>
</feature>
<feature type="region of interest" description="Disordered" evidence="4">
    <location>
        <begin position="1574"/>
        <end position="1767"/>
    </location>
</feature>
<dbReference type="GO" id="GO:0000340">
    <property type="term" value="F:RNA 7-methylguanosine cap binding"/>
    <property type="evidence" value="ECO:0007669"/>
    <property type="project" value="EnsemblMetazoa"/>
</dbReference>
<reference evidence="6 7" key="1">
    <citation type="journal article" date="2007" name="Nature">
        <title>Evolution of genes and genomes on the Drosophila phylogeny.</title>
        <authorList>
            <consortium name="Drosophila 12 Genomes Consortium"/>
            <person name="Clark A.G."/>
            <person name="Eisen M.B."/>
            <person name="Smith D.R."/>
            <person name="Bergman C.M."/>
            <person name="Oliver B."/>
            <person name="Markow T.A."/>
            <person name="Kaufman T.C."/>
            <person name="Kellis M."/>
            <person name="Gelbart W."/>
            <person name="Iyer V.N."/>
            <person name="Pollard D.A."/>
            <person name="Sackton T.B."/>
            <person name="Larracuente A.M."/>
            <person name="Singh N.D."/>
            <person name="Abad J.P."/>
            <person name="Abt D.N."/>
            <person name="Adryan B."/>
            <person name="Aguade M."/>
            <person name="Akashi H."/>
            <person name="Anderson W.W."/>
            <person name="Aquadro C.F."/>
            <person name="Ardell D.H."/>
            <person name="Arguello R."/>
            <person name="Artieri C.G."/>
            <person name="Barbash D.A."/>
            <person name="Barker D."/>
            <person name="Barsanti P."/>
            <person name="Batterham P."/>
            <person name="Batzoglou S."/>
            <person name="Begun D."/>
            <person name="Bhutkar A."/>
            <person name="Blanco E."/>
            <person name="Bosak S.A."/>
            <person name="Bradley R.K."/>
            <person name="Brand A.D."/>
            <person name="Brent M.R."/>
            <person name="Brooks A.N."/>
            <person name="Brown R.H."/>
            <person name="Butlin R.K."/>
            <person name="Caggese C."/>
            <person name="Calvi B.R."/>
            <person name="Bernardo de Carvalho A."/>
            <person name="Caspi A."/>
            <person name="Castrezana S."/>
            <person name="Celniker S.E."/>
            <person name="Chang J.L."/>
            <person name="Chapple C."/>
            <person name="Chatterji S."/>
            <person name="Chinwalla A."/>
            <person name="Civetta A."/>
            <person name="Clifton S.W."/>
            <person name="Comeron J.M."/>
            <person name="Costello J.C."/>
            <person name="Coyne J.A."/>
            <person name="Daub J."/>
            <person name="David R.G."/>
            <person name="Delcher A.L."/>
            <person name="Delehaunty K."/>
            <person name="Do C.B."/>
            <person name="Ebling H."/>
            <person name="Edwards K."/>
            <person name="Eickbush T."/>
            <person name="Evans J.D."/>
            <person name="Filipski A."/>
            <person name="Findeiss S."/>
            <person name="Freyhult E."/>
            <person name="Fulton L."/>
            <person name="Fulton R."/>
            <person name="Garcia A.C."/>
            <person name="Gardiner A."/>
            <person name="Garfield D.A."/>
            <person name="Garvin B.E."/>
            <person name="Gibson G."/>
            <person name="Gilbert D."/>
            <person name="Gnerre S."/>
            <person name="Godfrey J."/>
            <person name="Good R."/>
            <person name="Gotea V."/>
            <person name="Gravely B."/>
            <person name="Greenberg A.J."/>
            <person name="Griffiths-Jones S."/>
            <person name="Gross S."/>
            <person name="Guigo R."/>
            <person name="Gustafson E.A."/>
            <person name="Haerty W."/>
            <person name="Hahn M.W."/>
            <person name="Halligan D.L."/>
            <person name="Halpern A.L."/>
            <person name="Halter G.M."/>
            <person name="Han M.V."/>
            <person name="Heger A."/>
            <person name="Hillier L."/>
            <person name="Hinrichs A.S."/>
            <person name="Holmes I."/>
            <person name="Hoskins R.A."/>
            <person name="Hubisz M.J."/>
            <person name="Hultmark D."/>
            <person name="Huntley M.A."/>
            <person name="Jaffe D.B."/>
            <person name="Jagadeeshan S."/>
            <person name="Jeck W.R."/>
            <person name="Johnson J."/>
            <person name="Jones C.D."/>
            <person name="Jordan W.C."/>
            <person name="Karpen G.H."/>
            <person name="Kataoka E."/>
            <person name="Keightley P.D."/>
            <person name="Kheradpour P."/>
            <person name="Kirkness E.F."/>
            <person name="Koerich L.B."/>
            <person name="Kristiansen K."/>
            <person name="Kudrna D."/>
            <person name="Kulathinal R.J."/>
            <person name="Kumar S."/>
            <person name="Kwok R."/>
            <person name="Lander E."/>
            <person name="Langley C.H."/>
            <person name="Lapoint R."/>
            <person name="Lazzaro B.P."/>
            <person name="Lee S.J."/>
            <person name="Levesque L."/>
            <person name="Li R."/>
            <person name="Lin C.F."/>
            <person name="Lin M.F."/>
            <person name="Lindblad-Toh K."/>
            <person name="Llopart A."/>
            <person name="Long M."/>
            <person name="Low L."/>
            <person name="Lozovsky E."/>
            <person name="Lu J."/>
            <person name="Luo M."/>
            <person name="Machado C.A."/>
            <person name="Makalowski W."/>
            <person name="Marzo M."/>
            <person name="Matsuda M."/>
            <person name="Matzkin L."/>
            <person name="McAllister B."/>
            <person name="McBride C.S."/>
            <person name="McKernan B."/>
            <person name="McKernan K."/>
            <person name="Mendez-Lago M."/>
            <person name="Minx P."/>
            <person name="Mollenhauer M.U."/>
            <person name="Montooth K."/>
            <person name="Mount S.M."/>
            <person name="Mu X."/>
            <person name="Myers E."/>
            <person name="Negre B."/>
            <person name="Newfeld S."/>
            <person name="Nielsen R."/>
            <person name="Noor M.A."/>
            <person name="O'Grady P."/>
            <person name="Pachter L."/>
            <person name="Papaceit M."/>
            <person name="Parisi M.J."/>
            <person name="Parisi M."/>
            <person name="Parts L."/>
            <person name="Pedersen J.S."/>
            <person name="Pesole G."/>
            <person name="Phillippy A.M."/>
            <person name="Ponting C.P."/>
            <person name="Pop M."/>
            <person name="Porcelli D."/>
            <person name="Powell J.R."/>
            <person name="Prohaska S."/>
            <person name="Pruitt K."/>
            <person name="Puig M."/>
            <person name="Quesneville H."/>
            <person name="Ram K.R."/>
            <person name="Rand D."/>
            <person name="Rasmussen M.D."/>
            <person name="Reed L.K."/>
            <person name="Reenan R."/>
            <person name="Reily A."/>
            <person name="Remington K.A."/>
            <person name="Rieger T.T."/>
            <person name="Ritchie M.G."/>
            <person name="Robin C."/>
            <person name="Rogers Y.H."/>
            <person name="Rohde C."/>
            <person name="Rozas J."/>
            <person name="Rubenfield M.J."/>
            <person name="Ruiz A."/>
            <person name="Russo S."/>
            <person name="Salzberg S.L."/>
            <person name="Sanchez-Gracia A."/>
            <person name="Saranga D.J."/>
            <person name="Sato H."/>
            <person name="Schaeffer S.W."/>
            <person name="Schatz M.C."/>
            <person name="Schlenke T."/>
            <person name="Schwartz R."/>
            <person name="Segarra C."/>
            <person name="Singh R.S."/>
            <person name="Sirot L."/>
            <person name="Sirota M."/>
            <person name="Sisneros N.B."/>
            <person name="Smith C.D."/>
            <person name="Smith T.F."/>
            <person name="Spieth J."/>
            <person name="Stage D.E."/>
            <person name="Stark A."/>
            <person name="Stephan W."/>
            <person name="Strausberg R.L."/>
            <person name="Strempel S."/>
            <person name="Sturgill D."/>
            <person name="Sutton G."/>
            <person name="Sutton G.G."/>
            <person name="Tao W."/>
            <person name="Teichmann S."/>
            <person name="Tobari Y.N."/>
            <person name="Tomimura Y."/>
            <person name="Tsolas J.M."/>
            <person name="Valente V.L."/>
            <person name="Venter E."/>
            <person name="Venter J.C."/>
            <person name="Vicario S."/>
            <person name="Vieira F.G."/>
            <person name="Vilella A.J."/>
            <person name="Villasante A."/>
            <person name="Walenz B."/>
            <person name="Wang J."/>
            <person name="Wasserman M."/>
            <person name="Watts T."/>
            <person name="Wilson D."/>
            <person name="Wilson R.K."/>
            <person name="Wing R.A."/>
            <person name="Wolfner M.F."/>
            <person name="Wong A."/>
            <person name="Wong G.K."/>
            <person name="Wu C.I."/>
            <person name="Wu G."/>
            <person name="Yamamoto D."/>
            <person name="Yang H.P."/>
            <person name="Yang S.P."/>
            <person name="Yorke J.A."/>
            <person name="Yoshida K."/>
            <person name="Zdobnov E."/>
            <person name="Zhang P."/>
            <person name="Zhang Y."/>
            <person name="Zimin A.V."/>
            <person name="Baldwin J."/>
            <person name="Abdouelleil A."/>
            <person name="Abdulkadir J."/>
            <person name="Abebe A."/>
            <person name="Abera B."/>
            <person name="Abreu J."/>
            <person name="Acer S.C."/>
            <person name="Aftuck L."/>
            <person name="Alexander A."/>
            <person name="An P."/>
            <person name="Anderson E."/>
            <person name="Anderson S."/>
            <person name="Arachi H."/>
            <person name="Azer M."/>
            <person name="Bachantsang P."/>
            <person name="Barry A."/>
            <person name="Bayul T."/>
            <person name="Berlin A."/>
            <person name="Bessette D."/>
            <person name="Bloom T."/>
            <person name="Blye J."/>
            <person name="Boguslavskiy L."/>
            <person name="Bonnet C."/>
            <person name="Boukhgalter B."/>
            <person name="Bourzgui I."/>
            <person name="Brown A."/>
            <person name="Cahill P."/>
            <person name="Channer S."/>
            <person name="Cheshatsang Y."/>
            <person name="Chuda L."/>
            <person name="Citroen M."/>
            <person name="Collymore A."/>
            <person name="Cooke P."/>
            <person name="Costello M."/>
            <person name="D'Aco K."/>
            <person name="Daza R."/>
            <person name="De Haan G."/>
            <person name="DeGray S."/>
            <person name="DeMaso C."/>
            <person name="Dhargay N."/>
            <person name="Dooley K."/>
            <person name="Dooley E."/>
            <person name="Doricent M."/>
            <person name="Dorje P."/>
            <person name="Dorjee K."/>
            <person name="Dupes A."/>
            <person name="Elong R."/>
            <person name="Falk J."/>
            <person name="Farina A."/>
            <person name="Faro S."/>
            <person name="Ferguson D."/>
            <person name="Fisher S."/>
            <person name="Foley C.D."/>
            <person name="Franke A."/>
            <person name="Friedrich D."/>
            <person name="Gadbois L."/>
            <person name="Gearin G."/>
            <person name="Gearin C.R."/>
            <person name="Giannoukos G."/>
            <person name="Goode T."/>
            <person name="Graham J."/>
            <person name="Grandbois E."/>
            <person name="Grewal S."/>
            <person name="Gyaltsen K."/>
            <person name="Hafez N."/>
            <person name="Hagos B."/>
            <person name="Hall J."/>
            <person name="Henson C."/>
            <person name="Hollinger A."/>
            <person name="Honan T."/>
            <person name="Huard M.D."/>
            <person name="Hughes L."/>
            <person name="Hurhula B."/>
            <person name="Husby M.E."/>
            <person name="Kamat A."/>
            <person name="Kanga B."/>
            <person name="Kashin S."/>
            <person name="Khazanovich D."/>
            <person name="Kisner P."/>
            <person name="Lance K."/>
            <person name="Lara M."/>
            <person name="Lee W."/>
            <person name="Lennon N."/>
            <person name="Letendre F."/>
            <person name="LeVine R."/>
            <person name="Lipovsky A."/>
            <person name="Liu X."/>
            <person name="Liu J."/>
            <person name="Liu S."/>
            <person name="Lokyitsang T."/>
            <person name="Lokyitsang Y."/>
            <person name="Lubonja R."/>
            <person name="Lui A."/>
            <person name="MacDonald P."/>
            <person name="Magnisalis V."/>
            <person name="Maru K."/>
            <person name="Matthews C."/>
            <person name="McCusker W."/>
            <person name="McDonough S."/>
            <person name="Mehta T."/>
            <person name="Meldrim J."/>
            <person name="Meneus L."/>
            <person name="Mihai O."/>
            <person name="Mihalev A."/>
            <person name="Mihova T."/>
            <person name="Mittelman R."/>
            <person name="Mlenga V."/>
            <person name="Montmayeur A."/>
            <person name="Mulrain L."/>
            <person name="Navidi A."/>
            <person name="Naylor J."/>
            <person name="Negash T."/>
            <person name="Nguyen T."/>
            <person name="Nguyen N."/>
            <person name="Nicol R."/>
            <person name="Norbu C."/>
            <person name="Norbu N."/>
            <person name="Novod N."/>
            <person name="O'Neill B."/>
            <person name="Osman S."/>
            <person name="Markiewicz E."/>
            <person name="Oyono O.L."/>
            <person name="Patti C."/>
            <person name="Phunkhang P."/>
            <person name="Pierre F."/>
            <person name="Priest M."/>
            <person name="Raghuraman S."/>
            <person name="Rege F."/>
            <person name="Reyes R."/>
            <person name="Rise C."/>
            <person name="Rogov P."/>
            <person name="Ross K."/>
            <person name="Ryan E."/>
            <person name="Settipalli S."/>
            <person name="Shea T."/>
            <person name="Sherpa N."/>
            <person name="Shi L."/>
            <person name="Shih D."/>
            <person name="Sparrow T."/>
            <person name="Spaulding J."/>
            <person name="Stalker J."/>
            <person name="Stange-Thomann N."/>
            <person name="Stavropoulos S."/>
            <person name="Stone C."/>
            <person name="Strader C."/>
            <person name="Tesfaye S."/>
            <person name="Thomson T."/>
            <person name="Thoulutsang Y."/>
            <person name="Thoulutsang D."/>
            <person name="Topham K."/>
            <person name="Topping I."/>
            <person name="Tsamla T."/>
            <person name="Vassiliev H."/>
            <person name="Vo A."/>
            <person name="Wangchuk T."/>
            <person name="Wangdi T."/>
            <person name="Weiand M."/>
            <person name="Wilkinson J."/>
            <person name="Wilson A."/>
            <person name="Yadav S."/>
            <person name="Young G."/>
            <person name="Yu Q."/>
            <person name="Zembek L."/>
            <person name="Zhong D."/>
            <person name="Zimmer A."/>
            <person name="Zwirko Z."/>
            <person name="Jaffe D.B."/>
            <person name="Alvarez P."/>
            <person name="Brockman W."/>
            <person name="Butler J."/>
            <person name="Chin C."/>
            <person name="Gnerre S."/>
            <person name="Grabherr M."/>
            <person name="Kleber M."/>
            <person name="Mauceli E."/>
            <person name="MacCallum I."/>
        </authorList>
    </citation>
    <scope>NUCLEOTIDE SEQUENCE [LARGE SCALE GENOMIC DNA]</scope>
    <source>
        <strain evidence="7">Tucson 14024-0371.13</strain>
    </source>
</reference>
<feature type="compositionally biased region" description="Low complexity" evidence="4">
    <location>
        <begin position="729"/>
        <end position="769"/>
    </location>
</feature>
<feature type="compositionally biased region" description="Low complexity" evidence="4">
    <location>
        <begin position="876"/>
        <end position="936"/>
    </location>
</feature>
<dbReference type="InterPro" id="IPR016024">
    <property type="entry name" value="ARM-type_fold"/>
</dbReference>
<dbReference type="InterPro" id="IPR003891">
    <property type="entry name" value="Initiation_fac_eIF4g_MI"/>
</dbReference>
<dbReference type="STRING" id="7217.B3LXQ2"/>
<accession>B3LXQ2</accession>
<evidence type="ECO:0000256" key="1">
    <source>
        <dbReference type="ARBA" id="ARBA00005775"/>
    </source>
</evidence>
<feature type="compositionally biased region" description="Polar residues" evidence="4">
    <location>
        <begin position="661"/>
        <end position="670"/>
    </location>
</feature>
<dbReference type="OrthoDB" id="514777at2759"/>